<accession>A0ABV8VLQ6</accession>
<proteinExistence type="predicted"/>
<dbReference type="Gene3D" id="2.60.200.20">
    <property type="match status" value="1"/>
</dbReference>
<dbReference type="RefSeq" id="WP_378566855.1">
    <property type="nucleotide sequence ID" value="NZ_JBHSDL010000028.1"/>
</dbReference>
<dbReference type="CDD" id="cd00060">
    <property type="entry name" value="FHA"/>
    <property type="match status" value="1"/>
</dbReference>
<evidence type="ECO:0000259" key="3">
    <source>
        <dbReference type="PROSITE" id="PS50006"/>
    </source>
</evidence>
<feature type="region of interest" description="Disordered" evidence="2">
    <location>
        <begin position="246"/>
        <end position="338"/>
    </location>
</feature>
<dbReference type="EMBL" id="JBHSDL010000028">
    <property type="protein sequence ID" value="MFC4376994.1"/>
    <property type="molecule type" value="Genomic_DNA"/>
</dbReference>
<feature type="compositionally biased region" description="Polar residues" evidence="2">
    <location>
        <begin position="310"/>
        <end position="330"/>
    </location>
</feature>
<keyword evidence="5" id="KW-1185">Reference proteome</keyword>
<keyword evidence="1" id="KW-0597">Phosphoprotein</keyword>
<evidence type="ECO:0000256" key="1">
    <source>
        <dbReference type="ARBA" id="ARBA00022553"/>
    </source>
</evidence>
<dbReference type="Proteomes" id="UP001595844">
    <property type="component" value="Unassembled WGS sequence"/>
</dbReference>
<comment type="caution">
    <text evidence="4">The sequence shown here is derived from an EMBL/GenBank/DDBJ whole genome shotgun (WGS) entry which is preliminary data.</text>
</comment>
<dbReference type="PROSITE" id="PS50006">
    <property type="entry name" value="FHA_DOMAIN"/>
    <property type="match status" value="1"/>
</dbReference>
<gene>
    <name evidence="4" type="ORF">ACFO5K_23180</name>
</gene>
<reference evidence="5" key="1">
    <citation type="journal article" date="2019" name="Int. J. Syst. Evol. Microbiol.">
        <title>The Global Catalogue of Microorganisms (GCM) 10K type strain sequencing project: providing services to taxonomists for standard genome sequencing and annotation.</title>
        <authorList>
            <consortium name="The Broad Institute Genomics Platform"/>
            <consortium name="The Broad Institute Genome Sequencing Center for Infectious Disease"/>
            <person name="Wu L."/>
            <person name="Ma J."/>
        </authorList>
    </citation>
    <scope>NUCLEOTIDE SEQUENCE [LARGE SCALE GENOMIC DNA]</scope>
    <source>
        <strain evidence="5">IBRC-M 10490</strain>
    </source>
</reference>
<evidence type="ECO:0000313" key="5">
    <source>
        <dbReference type="Proteomes" id="UP001595844"/>
    </source>
</evidence>
<organism evidence="4 5">
    <name type="scientific">Nocardia halotolerans</name>
    <dbReference type="NCBI Taxonomy" id="1755878"/>
    <lineage>
        <taxon>Bacteria</taxon>
        <taxon>Bacillati</taxon>
        <taxon>Actinomycetota</taxon>
        <taxon>Actinomycetes</taxon>
        <taxon>Mycobacteriales</taxon>
        <taxon>Nocardiaceae</taxon>
        <taxon>Nocardia</taxon>
    </lineage>
</organism>
<sequence>MHAHSSTVAIVPGTGIVARFGDVVVYLAGETPSTDRLLGAVETVAASTAASAPGAALAQRLAGVVFGGASAPPPFGVLAPTADGMLILLRGAVIAEISGAEGNRRLAGDRAFTWVDEIIREPVRRIAVGAEMADPTSANPRTDLRAGIVTGNGFVLNLGRRRNRPPRRVEGMEEPAPTEATGFQALRPANGRSTGETPRAQSRPGGRAAPAQSRASGHVAPEEDRVPLAQGQASGDALPATAAFPAPEADEHPQSTDTSGPDSELVSAGSADGVTVSTGQRNSPAAHAPRAWSQALDAAKRSDSALDKSSAAQGNSTAQAGSAAQRNSTGPRGALVTEDGLSYPLDRSYVLGRNPSGDDSVRAAAATPILIERDRLVSRVHAFVAPDRGKVFVREAPATSGTFFAAPDSERWSRVGTLPIELQPGWRLRINDFLLTYCV</sequence>
<feature type="region of interest" description="Disordered" evidence="2">
    <location>
        <begin position="157"/>
        <end position="222"/>
    </location>
</feature>
<dbReference type="SUPFAM" id="SSF49879">
    <property type="entry name" value="SMAD/FHA domain"/>
    <property type="match status" value="1"/>
</dbReference>
<dbReference type="InterPro" id="IPR000253">
    <property type="entry name" value="FHA_dom"/>
</dbReference>
<feature type="domain" description="FHA" evidence="3">
    <location>
        <begin position="349"/>
        <end position="404"/>
    </location>
</feature>
<evidence type="ECO:0000313" key="4">
    <source>
        <dbReference type="EMBL" id="MFC4376994.1"/>
    </source>
</evidence>
<name>A0ABV8VLQ6_9NOCA</name>
<protein>
    <recommendedName>
        <fullName evidence="3">FHA domain-containing protein</fullName>
    </recommendedName>
</protein>
<evidence type="ECO:0000256" key="2">
    <source>
        <dbReference type="SAM" id="MobiDB-lite"/>
    </source>
</evidence>
<dbReference type="InterPro" id="IPR008984">
    <property type="entry name" value="SMAD_FHA_dom_sf"/>
</dbReference>
<feature type="compositionally biased region" description="Polar residues" evidence="2">
    <location>
        <begin position="191"/>
        <end position="200"/>
    </location>
</feature>